<evidence type="ECO:0000256" key="2">
    <source>
        <dbReference type="ARBA" id="ARBA00006073"/>
    </source>
</evidence>
<dbReference type="GO" id="GO:0005762">
    <property type="term" value="C:mitochondrial large ribosomal subunit"/>
    <property type="evidence" value="ECO:0007669"/>
    <property type="project" value="TreeGrafter"/>
</dbReference>
<reference evidence="8" key="1">
    <citation type="submission" date="2015-07" db="EMBL/GenBank/DDBJ databases">
        <title>MeaNS - Measles Nucleotide Surveillance Program.</title>
        <authorList>
            <person name="Tran T."/>
            <person name="Druce J."/>
        </authorList>
    </citation>
    <scope>NUCLEOTIDE SEQUENCE</scope>
    <source>
        <strain evidence="8">UCB-OBI-ISO-001</strain>
        <tissue evidence="8">Gonad</tissue>
    </source>
</reference>
<gene>
    <name evidence="8" type="ORF">OCBIM_22021672mg</name>
</gene>
<dbReference type="GO" id="GO:0032543">
    <property type="term" value="P:mitochondrial translation"/>
    <property type="evidence" value="ECO:0007669"/>
    <property type="project" value="InterPro"/>
</dbReference>
<organism evidence="8">
    <name type="scientific">Octopus bimaculoides</name>
    <name type="common">California two-spotted octopus</name>
    <dbReference type="NCBI Taxonomy" id="37653"/>
    <lineage>
        <taxon>Eukaryota</taxon>
        <taxon>Metazoa</taxon>
        <taxon>Spiralia</taxon>
        <taxon>Lophotrochozoa</taxon>
        <taxon>Mollusca</taxon>
        <taxon>Cephalopoda</taxon>
        <taxon>Coleoidea</taxon>
        <taxon>Octopodiformes</taxon>
        <taxon>Octopoda</taxon>
        <taxon>Incirrata</taxon>
        <taxon>Octopodidae</taxon>
        <taxon>Octopus</taxon>
    </lineage>
</organism>
<name>A0A0L8IC07_OCTBM</name>
<protein>
    <recommendedName>
        <fullName evidence="6">Large ribosomal subunit protein mL43</fullName>
    </recommendedName>
</protein>
<dbReference type="SUPFAM" id="SSF52833">
    <property type="entry name" value="Thioredoxin-like"/>
    <property type="match status" value="1"/>
</dbReference>
<evidence type="ECO:0000313" key="8">
    <source>
        <dbReference type="EMBL" id="KOF98939.1"/>
    </source>
</evidence>
<evidence type="ECO:0000256" key="4">
    <source>
        <dbReference type="ARBA" id="ARBA00023128"/>
    </source>
</evidence>
<comment type="subcellular location">
    <subcellularLocation>
        <location evidence="1">Mitochondrion</location>
    </subcellularLocation>
</comment>
<keyword evidence="3" id="KW-0689">Ribosomal protein</keyword>
<dbReference type="PANTHER" id="PTHR21396:SF2">
    <property type="entry name" value="LARGE RIBOSOMAL SUBUNIT PROTEIN ML43"/>
    <property type="match status" value="1"/>
</dbReference>
<keyword evidence="4" id="KW-0496">Mitochondrion</keyword>
<dbReference type="InterPro" id="IPR036249">
    <property type="entry name" value="Thioredoxin-like_sf"/>
</dbReference>
<keyword evidence="5" id="KW-0687">Ribonucleoprotein</keyword>
<dbReference type="InterPro" id="IPR007741">
    <property type="entry name" value="Ribosomal_mL43/mS25/NADH_DH"/>
</dbReference>
<evidence type="ECO:0000256" key="6">
    <source>
        <dbReference type="ARBA" id="ARBA00035188"/>
    </source>
</evidence>
<dbReference type="STRING" id="37653.A0A0L8IC07"/>
<dbReference type="EMBL" id="KQ416049">
    <property type="protein sequence ID" value="KOF98939.1"/>
    <property type="molecule type" value="Genomic_DNA"/>
</dbReference>
<proteinExistence type="inferred from homology"/>
<evidence type="ECO:0000256" key="5">
    <source>
        <dbReference type="ARBA" id="ARBA00023274"/>
    </source>
</evidence>
<dbReference type="GO" id="GO:0003735">
    <property type="term" value="F:structural constituent of ribosome"/>
    <property type="evidence" value="ECO:0007669"/>
    <property type="project" value="InterPro"/>
</dbReference>
<dbReference type="Gene3D" id="3.40.30.10">
    <property type="entry name" value="Glutaredoxin"/>
    <property type="match status" value="1"/>
</dbReference>
<evidence type="ECO:0000259" key="7">
    <source>
        <dbReference type="SMART" id="SM00916"/>
    </source>
</evidence>
<feature type="domain" description="Ribosomal protein/NADH dehydrogenase" evidence="7">
    <location>
        <begin position="35"/>
        <end position="108"/>
    </location>
</feature>
<dbReference type="KEGG" id="obi:106875390"/>
<dbReference type="OrthoDB" id="88at2759"/>
<evidence type="ECO:0000256" key="1">
    <source>
        <dbReference type="ARBA" id="ARBA00004173"/>
    </source>
</evidence>
<dbReference type="SMART" id="SM00916">
    <property type="entry name" value="L51_S25_CI-B8"/>
    <property type="match status" value="1"/>
</dbReference>
<dbReference type="AlphaFoldDB" id="A0A0L8IC07"/>
<dbReference type="OMA" id="ISKWIDL"/>
<dbReference type="PANTHER" id="PTHR21396">
    <property type="entry name" value="39S RIBOSOMAL PROTEIN L43"/>
    <property type="match status" value="1"/>
</dbReference>
<sequence>MSSTSIPSTFLKNVLQNGIGRHICQLQRITLCFCKSHADSNGMREYIEHHLLDFTRENPGIVVYLKPRRHRTARLQAEYLNGYYESFSTHNKDKDEISKWIEYMRTRSGVQIKRIRKPWHTENPSIQGVWHSFSNKSPSLNVTEFPDKELGKCFKSEMSATDYLLSLKEEISKEKTSQ</sequence>
<evidence type="ECO:0000256" key="3">
    <source>
        <dbReference type="ARBA" id="ARBA00022980"/>
    </source>
</evidence>
<comment type="similarity">
    <text evidence="2">Belongs to the mitochondrion-specific ribosomal protein mL43 family.</text>
</comment>
<accession>A0A0L8IC07</accession>
<dbReference type="Pfam" id="PF05047">
    <property type="entry name" value="L51_S25_CI-B8"/>
    <property type="match status" value="1"/>
</dbReference>
<dbReference type="InterPro" id="IPR039927">
    <property type="entry name" value="Ribosomal_mL43"/>
</dbReference>